<dbReference type="InterPro" id="IPR011701">
    <property type="entry name" value="MFS"/>
</dbReference>
<keyword evidence="3 6" id="KW-0812">Transmembrane</keyword>
<sequence>MSELEKSEKDSSIHEPDAIQDDAPAEYVHGLKLVVLIASLMMGMFLIALDNASRPSAAGLVPTLTASEQTIIGVAIPKITDDFKDLNKVAWYGSVYFLTFGAFQSTYGKLFKYFPLKLCYLIAMLLFEVGSLVCGVAKDPTTLIVGRAIAGLGASGMGVGIFTIVGFAVKPDQRPKILGFVGATYGIAAVCGPLLGGALTDKVSWRWCFYINLPIGGLAAVFTFFFFVVPASAKPAEATWKEKLLQLDLVGALMMCGIIISYILALQYGGQTHPWGSSTVIGLLVGSVAIFLVWMVWEWWLGERAMVVWRLFKQNYIWNGVAYMLPFAGAYFVALYYLPIYFQSVKNASPIGAGVRMLAMIVPLTIAAPLQGICQMAIGRTPPLQLAGAAVATIGTGLLYTLDLDTSTGKWIGFQILIGFGIGFAFQCALSNAQIHARPEDISQATAIINFALTIGGAFTISAAQSAFNNKLLLSVRQSLPNVDAFQILGTGATEIRRTFTAEQLPAILDGYVIGLKTVFAIATACFGAAALISLLGSWKKFPKEAAEKVTGGAA</sequence>
<feature type="transmembrane region" description="Helical" evidence="6">
    <location>
        <begin position="118"/>
        <end position="138"/>
    </location>
</feature>
<dbReference type="PANTHER" id="PTHR23501:SF177">
    <property type="entry name" value="MAJOR FACILITATOR SUPERFAMILY (MFS) PROFILE DOMAIN-CONTAINING PROTEIN-RELATED"/>
    <property type="match status" value="1"/>
</dbReference>
<dbReference type="InterPro" id="IPR036259">
    <property type="entry name" value="MFS_trans_sf"/>
</dbReference>
<evidence type="ECO:0000256" key="2">
    <source>
        <dbReference type="ARBA" id="ARBA00022448"/>
    </source>
</evidence>
<reference evidence="9" key="1">
    <citation type="submission" date="2017-03" db="EMBL/GenBank/DDBJ databases">
        <title>Genomes of endolithic fungi from Antarctica.</title>
        <authorList>
            <person name="Coleine C."/>
            <person name="Masonjones S."/>
            <person name="Stajich J.E."/>
        </authorList>
    </citation>
    <scope>NUCLEOTIDE SEQUENCE [LARGE SCALE GENOMIC DNA]</scope>
    <source>
        <strain evidence="9">CCFEE 5527</strain>
    </source>
</reference>
<feature type="transmembrane region" description="Helical" evidence="6">
    <location>
        <begin position="89"/>
        <end position="106"/>
    </location>
</feature>
<dbReference type="PANTHER" id="PTHR23501">
    <property type="entry name" value="MAJOR FACILITATOR SUPERFAMILY"/>
    <property type="match status" value="1"/>
</dbReference>
<comment type="subcellular location">
    <subcellularLocation>
        <location evidence="1">Membrane</location>
        <topology evidence="1">Multi-pass membrane protein</topology>
    </subcellularLocation>
</comment>
<name>A0A1V8SV21_9PEZI</name>
<evidence type="ECO:0000256" key="5">
    <source>
        <dbReference type="ARBA" id="ARBA00023136"/>
    </source>
</evidence>
<dbReference type="PROSITE" id="PS50850">
    <property type="entry name" value="MFS"/>
    <property type="match status" value="1"/>
</dbReference>
<keyword evidence="9" id="KW-1185">Reference proteome</keyword>
<feature type="transmembrane region" description="Helical" evidence="6">
    <location>
        <begin position="177"/>
        <end position="197"/>
    </location>
</feature>
<protein>
    <recommendedName>
        <fullName evidence="7">Major facilitator superfamily (MFS) profile domain-containing protein</fullName>
    </recommendedName>
</protein>
<comment type="caution">
    <text evidence="8">The sequence shown here is derived from an EMBL/GenBank/DDBJ whole genome shotgun (WGS) entry which is preliminary data.</text>
</comment>
<dbReference type="AlphaFoldDB" id="A0A1V8SV21"/>
<evidence type="ECO:0000256" key="3">
    <source>
        <dbReference type="ARBA" id="ARBA00022692"/>
    </source>
</evidence>
<keyword evidence="4 6" id="KW-1133">Transmembrane helix</keyword>
<feature type="transmembrane region" description="Helical" evidence="6">
    <location>
        <begin position="249"/>
        <end position="269"/>
    </location>
</feature>
<dbReference type="Proteomes" id="UP000192596">
    <property type="component" value="Unassembled WGS sequence"/>
</dbReference>
<evidence type="ECO:0000259" key="7">
    <source>
        <dbReference type="PROSITE" id="PS50850"/>
    </source>
</evidence>
<keyword evidence="2" id="KW-0813">Transport</keyword>
<gene>
    <name evidence="8" type="ORF">B0A48_11287</name>
</gene>
<feature type="domain" description="Major facilitator superfamily (MFS) profile" evidence="7">
    <location>
        <begin position="36"/>
        <end position="546"/>
    </location>
</feature>
<dbReference type="Pfam" id="PF07690">
    <property type="entry name" value="MFS_1"/>
    <property type="match status" value="1"/>
</dbReference>
<feature type="transmembrane region" description="Helical" evidence="6">
    <location>
        <begin position="445"/>
        <end position="468"/>
    </location>
</feature>
<feature type="transmembrane region" description="Helical" evidence="6">
    <location>
        <begin position="317"/>
        <end position="338"/>
    </location>
</feature>
<feature type="transmembrane region" description="Helical" evidence="6">
    <location>
        <begin position="209"/>
        <end position="229"/>
    </location>
</feature>
<evidence type="ECO:0000256" key="1">
    <source>
        <dbReference type="ARBA" id="ARBA00004141"/>
    </source>
</evidence>
<dbReference type="InterPro" id="IPR020846">
    <property type="entry name" value="MFS_dom"/>
</dbReference>
<feature type="transmembrane region" description="Helical" evidence="6">
    <location>
        <begin position="350"/>
        <end position="370"/>
    </location>
</feature>
<evidence type="ECO:0000313" key="9">
    <source>
        <dbReference type="Proteomes" id="UP000192596"/>
    </source>
</evidence>
<evidence type="ECO:0000256" key="4">
    <source>
        <dbReference type="ARBA" id="ARBA00022989"/>
    </source>
</evidence>
<dbReference type="EMBL" id="NAJO01000026">
    <property type="protein sequence ID" value="OQO03003.1"/>
    <property type="molecule type" value="Genomic_DNA"/>
</dbReference>
<feature type="transmembrane region" description="Helical" evidence="6">
    <location>
        <begin position="144"/>
        <end position="165"/>
    </location>
</feature>
<organism evidence="8 9">
    <name type="scientific">Cryoendolithus antarcticus</name>
    <dbReference type="NCBI Taxonomy" id="1507870"/>
    <lineage>
        <taxon>Eukaryota</taxon>
        <taxon>Fungi</taxon>
        <taxon>Dikarya</taxon>
        <taxon>Ascomycota</taxon>
        <taxon>Pezizomycotina</taxon>
        <taxon>Dothideomycetes</taxon>
        <taxon>Dothideomycetidae</taxon>
        <taxon>Cladosporiales</taxon>
        <taxon>Cladosporiaceae</taxon>
        <taxon>Cryoendolithus</taxon>
    </lineage>
</organism>
<dbReference type="FunCoup" id="A0A1V8SV21">
    <property type="interactions" value="108"/>
</dbReference>
<dbReference type="SUPFAM" id="SSF103473">
    <property type="entry name" value="MFS general substrate transporter"/>
    <property type="match status" value="1"/>
</dbReference>
<dbReference type="Gene3D" id="1.20.1250.20">
    <property type="entry name" value="MFS general substrate transporter like domains"/>
    <property type="match status" value="1"/>
</dbReference>
<keyword evidence="5 6" id="KW-0472">Membrane</keyword>
<feature type="transmembrane region" description="Helical" evidence="6">
    <location>
        <begin position="275"/>
        <end position="297"/>
    </location>
</feature>
<accession>A0A1V8SV21</accession>
<dbReference type="InParanoid" id="A0A1V8SV21"/>
<dbReference type="Gene3D" id="1.20.1720.10">
    <property type="entry name" value="Multidrug resistance protein D"/>
    <property type="match status" value="1"/>
</dbReference>
<dbReference type="CDD" id="cd17502">
    <property type="entry name" value="MFS_Azr1_MDR_like"/>
    <property type="match status" value="1"/>
</dbReference>
<proteinExistence type="predicted"/>
<feature type="transmembrane region" description="Helical" evidence="6">
    <location>
        <begin position="30"/>
        <end position="49"/>
    </location>
</feature>
<dbReference type="OrthoDB" id="10021397at2759"/>
<evidence type="ECO:0000256" key="6">
    <source>
        <dbReference type="SAM" id="Phobius"/>
    </source>
</evidence>
<dbReference type="GO" id="GO:0022857">
    <property type="term" value="F:transmembrane transporter activity"/>
    <property type="evidence" value="ECO:0007669"/>
    <property type="project" value="InterPro"/>
</dbReference>
<evidence type="ECO:0000313" key="8">
    <source>
        <dbReference type="EMBL" id="OQO03003.1"/>
    </source>
</evidence>
<dbReference type="GO" id="GO:0005886">
    <property type="term" value="C:plasma membrane"/>
    <property type="evidence" value="ECO:0007669"/>
    <property type="project" value="TreeGrafter"/>
</dbReference>
<feature type="transmembrane region" description="Helical" evidence="6">
    <location>
        <begin position="519"/>
        <end position="539"/>
    </location>
</feature>
<feature type="transmembrane region" description="Helical" evidence="6">
    <location>
        <begin position="412"/>
        <end position="433"/>
    </location>
</feature>